<organism evidence="9 10">
    <name type="scientific">Haladaptatus pallidirubidus</name>
    <dbReference type="NCBI Taxonomy" id="1008152"/>
    <lineage>
        <taxon>Archaea</taxon>
        <taxon>Methanobacteriati</taxon>
        <taxon>Methanobacteriota</taxon>
        <taxon>Stenosarchaea group</taxon>
        <taxon>Halobacteria</taxon>
        <taxon>Halobacteriales</taxon>
        <taxon>Haladaptataceae</taxon>
        <taxon>Haladaptatus</taxon>
    </lineage>
</organism>
<name>A0AAV3UJW0_9EURY</name>
<dbReference type="AlphaFoldDB" id="A0AAV3UJW0"/>
<protein>
    <recommendedName>
        <fullName evidence="2">inorganic diphosphatase</fullName>
        <ecNumber evidence="2">3.6.1.1</ecNumber>
    </recommendedName>
    <alternativeName>
        <fullName evidence="6">Pyrophosphate phospho-hydrolase</fullName>
    </alternativeName>
</protein>
<dbReference type="GO" id="GO:0005737">
    <property type="term" value="C:cytoplasm"/>
    <property type="evidence" value="ECO:0007669"/>
    <property type="project" value="InterPro"/>
</dbReference>
<evidence type="ECO:0000259" key="8">
    <source>
        <dbReference type="SMART" id="SM01131"/>
    </source>
</evidence>
<dbReference type="InterPro" id="IPR001667">
    <property type="entry name" value="DDH_dom"/>
</dbReference>
<reference evidence="9 10" key="1">
    <citation type="journal article" date="2019" name="Int. J. Syst. Evol. Microbiol.">
        <title>The Global Catalogue of Microorganisms (GCM) 10K type strain sequencing project: providing services to taxonomists for standard genome sequencing and annotation.</title>
        <authorList>
            <consortium name="The Broad Institute Genomics Platform"/>
            <consortium name="The Broad Institute Genome Sequencing Center for Infectious Disease"/>
            <person name="Wu L."/>
            <person name="Ma J."/>
        </authorList>
    </citation>
    <scope>NUCLEOTIDE SEQUENCE [LARGE SCALE GENOMIC DNA]</scope>
    <source>
        <strain evidence="9 10">JCM 17504</strain>
    </source>
</reference>
<dbReference type="Pfam" id="PF01368">
    <property type="entry name" value="DHH"/>
    <property type="match status" value="1"/>
</dbReference>
<dbReference type="RefSeq" id="WP_227778404.1">
    <property type="nucleotide sequence ID" value="NZ_BAABKX010000013.1"/>
</dbReference>
<evidence type="ECO:0000313" key="10">
    <source>
        <dbReference type="Proteomes" id="UP001501729"/>
    </source>
</evidence>
<comment type="catalytic activity">
    <reaction evidence="7">
        <text>diphosphate + H2O = 2 phosphate + H(+)</text>
        <dbReference type="Rhea" id="RHEA:24576"/>
        <dbReference type="ChEBI" id="CHEBI:15377"/>
        <dbReference type="ChEBI" id="CHEBI:15378"/>
        <dbReference type="ChEBI" id="CHEBI:33019"/>
        <dbReference type="ChEBI" id="CHEBI:43474"/>
        <dbReference type="EC" id="3.6.1.1"/>
    </reaction>
</comment>
<evidence type="ECO:0000256" key="1">
    <source>
        <dbReference type="ARBA" id="ARBA00001936"/>
    </source>
</evidence>
<evidence type="ECO:0000256" key="5">
    <source>
        <dbReference type="ARBA" id="ARBA00023211"/>
    </source>
</evidence>
<dbReference type="Gene3D" id="3.90.1640.10">
    <property type="entry name" value="inorganic pyrophosphatase (n-terminal core)"/>
    <property type="match status" value="1"/>
</dbReference>
<keyword evidence="4" id="KW-0378">Hydrolase</keyword>
<keyword evidence="10" id="KW-1185">Reference proteome</keyword>
<evidence type="ECO:0000256" key="3">
    <source>
        <dbReference type="ARBA" id="ARBA00022723"/>
    </source>
</evidence>
<evidence type="ECO:0000256" key="2">
    <source>
        <dbReference type="ARBA" id="ARBA00012146"/>
    </source>
</evidence>
<comment type="cofactor">
    <cofactor evidence="1">
        <name>Mn(2+)</name>
        <dbReference type="ChEBI" id="CHEBI:29035"/>
    </cofactor>
</comment>
<dbReference type="PANTHER" id="PTHR12112:SF22">
    <property type="entry name" value="MANGANESE-DEPENDENT INORGANIC PYROPHOSPHATASE-RELATED"/>
    <property type="match status" value="1"/>
</dbReference>
<dbReference type="InterPro" id="IPR004097">
    <property type="entry name" value="DHHA2"/>
</dbReference>
<dbReference type="Proteomes" id="UP001501729">
    <property type="component" value="Unassembled WGS sequence"/>
</dbReference>
<dbReference type="GO" id="GO:0046872">
    <property type="term" value="F:metal ion binding"/>
    <property type="evidence" value="ECO:0007669"/>
    <property type="project" value="UniProtKB-KW"/>
</dbReference>
<accession>A0AAV3UJW0</accession>
<evidence type="ECO:0000256" key="7">
    <source>
        <dbReference type="ARBA" id="ARBA00047820"/>
    </source>
</evidence>
<comment type="caution">
    <text evidence="9">The sequence shown here is derived from an EMBL/GenBank/DDBJ whole genome shotgun (WGS) entry which is preliminary data.</text>
</comment>
<evidence type="ECO:0000313" key="9">
    <source>
        <dbReference type="EMBL" id="GAA5054222.1"/>
    </source>
</evidence>
<dbReference type="Gene3D" id="3.10.310.20">
    <property type="entry name" value="DHHA2 domain"/>
    <property type="match status" value="1"/>
</dbReference>
<dbReference type="EMBL" id="BAABKX010000013">
    <property type="protein sequence ID" value="GAA5054222.1"/>
    <property type="molecule type" value="Genomic_DNA"/>
</dbReference>
<dbReference type="InterPro" id="IPR038222">
    <property type="entry name" value="DHHA2_dom_sf"/>
</dbReference>
<dbReference type="Pfam" id="PF02833">
    <property type="entry name" value="DHHA2"/>
    <property type="match status" value="1"/>
</dbReference>
<dbReference type="FunFam" id="3.90.1640.10:FF:000001">
    <property type="entry name" value="Probable manganese-dependent inorganic pyrophosphatase"/>
    <property type="match status" value="1"/>
</dbReference>
<dbReference type="SUPFAM" id="SSF64182">
    <property type="entry name" value="DHH phosphoesterases"/>
    <property type="match status" value="1"/>
</dbReference>
<keyword evidence="5" id="KW-0464">Manganese</keyword>
<dbReference type="InterPro" id="IPR038763">
    <property type="entry name" value="DHH_sf"/>
</dbReference>
<dbReference type="EC" id="3.6.1.1" evidence="2"/>
<dbReference type="GO" id="GO:0004427">
    <property type="term" value="F:inorganic diphosphate phosphatase activity"/>
    <property type="evidence" value="ECO:0007669"/>
    <property type="project" value="UniProtKB-EC"/>
</dbReference>
<gene>
    <name evidence="9" type="ORF">GCM10025751_32480</name>
</gene>
<feature type="domain" description="DHHA2" evidence="8">
    <location>
        <begin position="180"/>
        <end position="306"/>
    </location>
</feature>
<keyword evidence="3" id="KW-0479">Metal-binding</keyword>
<dbReference type="GeneID" id="68616705"/>
<evidence type="ECO:0000256" key="6">
    <source>
        <dbReference type="ARBA" id="ARBA00032535"/>
    </source>
</evidence>
<dbReference type="SMART" id="SM01131">
    <property type="entry name" value="DHHA2"/>
    <property type="match status" value="1"/>
</dbReference>
<sequence length="307" mass="33504">MPSSLHVIGHQQPDTDTICSALAYARLKQAQGVDATPARAGKVNPETQFVLDRWDTESPSLLDDAAGEQLILVDHNEYSQATSGAQDAKIVEVVDHHRIGDIETSDSIYFRNEPVGSTATILTQLYNEANKTIDAQTAGLLLSGLLSDTVVLRSPTTTDQDRSTADRLADIAGVDIEEYGKELLQQKSKIGEKSPREMVLSDFKEFEFGSHQVGIGQVETVEPEVVLEQREAVLAAMDDVAAERNYTVFLLLVTDLLEEESTALIAGAQIDTVEDGLDTTFTEQEAFLPGVMSRKKQVVPPLEDAFN</sequence>
<dbReference type="NCBIfam" id="NF003877">
    <property type="entry name" value="PRK05427.1"/>
    <property type="match status" value="1"/>
</dbReference>
<dbReference type="PANTHER" id="PTHR12112">
    <property type="entry name" value="BNIP - RELATED"/>
    <property type="match status" value="1"/>
</dbReference>
<evidence type="ECO:0000256" key="4">
    <source>
        <dbReference type="ARBA" id="ARBA00022801"/>
    </source>
</evidence>
<proteinExistence type="predicted"/>